<sequence length="667" mass="72220">MKKLPIIRGKLFYLSFITTFLVLLFISAVSCTNEQIEDEVLEGIKGNSEIKASVPLQNPGFESGEVGWGDTAKYAISGDEHSGSKAGKVTSSSGKIEQTVSVSQNTNYILKAWVNGNGKLSVGGKINDFNTSSYEEITIAFNSGSASSVTILGTRDSGDVRFDDFTLDSSESGDPTQSGQIIPTSVSANGNQTGYVPENTVDGEIENTESRWSSNGYTGKYITYDLGVSKTISSLKIAWFKGDERRAYFKIRVGNSTSSLSTVYDAKTNGSSGTTEGLEAYNFDSIEARYVRISCFGNSSSSWNSIIETEIYGELGNQEDTTPPGPISGLSATAGDGTVSLSWNNPGDADFNNVRITYAGGNATTSGESRTISGLTNGTSYTFTLVAVDNAGNTSSSRTIIATPQGNSSGGTNPSDILSNLDQWKITFPLDGNGKDSTNDSKSGNNCNDRNKNASDSEIEMGDLMGQIPAPYAEYFYVEGDEVVFKAHCGGATTGGSSYPRSELRQMPGGNDNYWSMNDYQYLDVRVRATHLPVEKPEVSMVQIHGPGDEPLRVEYRSDEQGLHVVQNDDIEVDNVLPYSLGEQLRVTVTVQNGRVYCRIENESRPSLDAWTDDWKSEDSTGYFKVGCYTQSTMFLKDCKSGEGYDNESPDAYGEVRVKDMTLNVTY</sequence>
<keyword evidence="6" id="KW-1185">Reference proteome</keyword>
<dbReference type="InterPro" id="IPR000421">
    <property type="entry name" value="FA58C"/>
</dbReference>
<dbReference type="CDD" id="cd00063">
    <property type="entry name" value="FN3"/>
    <property type="match status" value="1"/>
</dbReference>
<evidence type="ECO:0000259" key="4">
    <source>
        <dbReference type="PROSITE" id="PS50853"/>
    </source>
</evidence>
<evidence type="ECO:0000256" key="1">
    <source>
        <dbReference type="SAM" id="MobiDB-lite"/>
    </source>
</evidence>
<keyword evidence="2" id="KW-0812">Transmembrane</keyword>
<dbReference type="InterPro" id="IPR013783">
    <property type="entry name" value="Ig-like_fold"/>
</dbReference>
<organism evidence="5 6">
    <name type="scientific">Aquimarina rubra</name>
    <dbReference type="NCBI Taxonomy" id="1920033"/>
    <lineage>
        <taxon>Bacteria</taxon>
        <taxon>Pseudomonadati</taxon>
        <taxon>Bacteroidota</taxon>
        <taxon>Flavobacteriia</taxon>
        <taxon>Flavobacteriales</taxon>
        <taxon>Flavobacteriaceae</taxon>
        <taxon>Aquimarina</taxon>
    </lineage>
</organism>
<dbReference type="InterPro" id="IPR014895">
    <property type="entry name" value="Alginate_lyase_2"/>
</dbReference>
<dbReference type="PROSITE" id="PS50853">
    <property type="entry name" value="FN3"/>
    <property type="match status" value="1"/>
</dbReference>
<keyword evidence="2" id="KW-1133">Transmembrane helix</keyword>
<feature type="domain" description="F5/8 type C" evidence="3">
    <location>
        <begin position="169"/>
        <end position="314"/>
    </location>
</feature>
<dbReference type="SMART" id="SM00060">
    <property type="entry name" value="FN3"/>
    <property type="match status" value="1"/>
</dbReference>
<dbReference type="Gene3D" id="2.60.120.200">
    <property type="match status" value="1"/>
</dbReference>
<keyword evidence="5" id="KW-0456">Lyase</keyword>
<dbReference type="SUPFAM" id="SSF49265">
    <property type="entry name" value="Fibronectin type III"/>
    <property type="match status" value="1"/>
</dbReference>
<comment type="caution">
    <text evidence="5">The sequence shown here is derived from an EMBL/GenBank/DDBJ whole genome shotgun (WGS) entry which is preliminary data.</text>
</comment>
<dbReference type="GO" id="GO:0016829">
    <property type="term" value="F:lyase activity"/>
    <property type="evidence" value="ECO:0007669"/>
    <property type="project" value="UniProtKB-KW"/>
</dbReference>
<dbReference type="InterPro" id="IPR003961">
    <property type="entry name" value="FN3_dom"/>
</dbReference>
<dbReference type="InterPro" id="IPR036116">
    <property type="entry name" value="FN3_sf"/>
</dbReference>
<dbReference type="Gene3D" id="2.60.40.10">
    <property type="entry name" value="Immunoglobulins"/>
    <property type="match status" value="1"/>
</dbReference>
<dbReference type="Pfam" id="PF08787">
    <property type="entry name" value="Alginate_lyase2"/>
    <property type="match status" value="1"/>
</dbReference>
<dbReference type="SUPFAM" id="SSF49785">
    <property type="entry name" value="Galactose-binding domain-like"/>
    <property type="match status" value="1"/>
</dbReference>
<evidence type="ECO:0000256" key="2">
    <source>
        <dbReference type="SAM" id="Phobius"/>
    </source>
</evidence>
<feature type="region of interest" description="Disordered" evidence="1">
    <location>
        <begin position="429"/>
        <end position="459"/>
    </location>
</feature>
<dbReference type="Pfam" id="PF00041">
    <property type="entry name" value="fn3"/>
    <property type="match status" value="1"/>
</dbReference>
<dbReference type="Proteomes" id="UP001597319">
    <property type="component" value="Unassembled WGS sequence"/>
</dbReference>
<accession>A0ABW5LCF0</accession>
<name>A0ABW5LCF0_9FLAO</name>
<dbReference type="Gene3D" id="2.60.120.260">
    <property type="entry name" value="Galactose-binding domain-like"/>
    <property type="match status" value="2"/>
</dbReference>
<dbReference type="InterPro" id="IPR013320">
    <property type="entry name" value="ConA-like_dom_sf"/>
</dbReference>
<dbReference type="RefSeq" id="WP_378291299.1">
    <property type="nucleotide sequence ID" value="NZ_JBHULE010000008.1"/>
</dbReference>
<proteinExistence type="predicted"/>
<dbReference type="Pfam" id="PF00754">
    <property type="entry name" value="F5_F8_type_C"/>
    <property type="match status" value="1"/>
</dbReference>
<protein>
    <submittedName>
        <fullName evidence="5">Polysaccharide lyase family 7 protein</fullName>
    </submittedName>
</protein>
<dbReference type="SUPFAM" id="SSF49899">
    <property type="entry name" value="Concanavalin A-like lectins/glucanases"/>
    <property type="match status" value="1"/>
</dbReference>
<evidence type="ECO:0000259" key="3">
    <source>
        <dbReference type="PROSITE" id="PS50022"/>
    </source>
</evidence>
<evidence type="ECO:0000313" key="6">
    <source>
        <dbReference type="Proteomes" id="UP001597319"/>
    </source>
</evidence>
<reference evidence="6" key="1">
    <citation type="journal article" date="2019" name="Int. J. Syst. Evol. Microbiol.">
        <title>The Global Catalogue of Microorganisms (GCM) 10K type strain sequencing project: providing services to taxonomists for standard genome sequencing and annotation.</title>
        <authorList>
            <consortium name="The Broad Institute Genomics Platform"/>
            <consortium name="The Broad Institute Genome Sequencing Center for Infectious Disease"/>
            <person name="Wu L."/>
            <person name="Ma J."/>
        </authorList>
    </citation>
    <scope>NUCLEOTIDE SEQUENCE [LARGE SCALE GENOMIC DNA]</scope>
    <source>
        <strain evidence="6">KCTC 52274</strain>
    </source>
</reference>
<gene>
    <name evidence="5" type="ORF">ACFSR1_07840</name>
</gene>
<dbReference type="InterPro" id="IPR008979">
    <property type="entry name" value="Galactose-bd-like_sf"/>
</dbReference>
<feature type="transmembrane region" description="Helical" evidence="2">
    <location>
        <begin position="12"/>
        <end position="30"/>
    </location>
</feature>
<keyword evidence="2" id="KW-0472">Membrane</keyword>
<dbReference type="PROSITE" id="PS51257">
    <property type="entry name" value="PROKAR_LIPOPROTEIN"/>
    <property type="match status" value="1"/>
</dbReference>
<feature type="domain" description="Fibronectin type-III" evidence="4">
    <location>
        <begin position="323"/>
        <end position="406"/>
    </location>
</feature>
<evidence type="ECO:0000313" key="5">
    <source>
        <dbReference type="EMBL" id="MFD2562583.1"/>
    </source>
</evidence>
<dbReference type="EMBL" id="JBHULE010000008">
    <property type="protein sequence ID" value="MFD2562583.1"/>
    <property type="molecule type" value="Genomic_DNA"/>
</dbReference>
<dbReference type="PROSITE" id="PS50022">
    <property type="entry name" value="FA58C_3"/>
    <property type="match status" value="1"/>
</dbReference>